<dbReference type="PANTHER" id="PTHR22576:SF37">
    <property type="entry name" value="MUCOSA-ASSOCIATED LYMPHOID TISSUE LYMPHOMA TRANSLOCATION PROTEIN 1"/>
    <property type="match status" value="1"/>
</dbReference>
<dbReference type="EMBL" id="BAABHD010000010">
    <property type="protein sequence ID" value="GAA4450150.1"/>
    <property type="molecule type" value="Genomic_DNA"/>
</dbReference>
<dbReference type="InterPro" id="IPR029030">
    <property type="entry name" value="Caspase-like_dom_sf"/>
</dbReference>
<evidence type="ECO:0000256" key="1">
    <source>
        <dbReference type="SAM" id="SignalP"/>
    </source>
</evidence>
<accession>A0ABP8MG62</accession>
<comment type="caution">
    <text evidence="3">The sequence shown here is derived from an EMBL/GenBank/DDBJ whole genome shotgun (WGS) entry which is preliminary data.</text>
</comment>
<protein>
    <recommendedName>
        <fullName evidence="2">Caspase family p20 domain-containing protein</fullName>
    </recommendedName>
</protein>
<sequence>MKKQIHICYLALVGQFSIYAVLANPASDTLCLRNGIKQVVEVQEVYPDKIRYQIQNSRRGMLESVLRSEVAYIVYANGIRDVFNPLLPAKPQTTWLTASTTSNKPEVTLKACIVNEASQVRLELNGAAVPAQRGFKLSEGGCPQGKPFEQLVKLREGDNQAVLIARNEGGETRSTSLTLRYEKVERRLALVIGNANYASGNRLANPVNDATDMANALKQLGFEVMPYTNVDLQGMKKAVEDFGSRLKTEGYQVGLFYYAGHGVQYQGRNFLVPVNASPKIAADIQYQCEYADRVLAFMEDAKVRTNIVILDACRNNPFERSFSRGDERQGLTTMKAPQGTFIAFATSPDNTASDGSGRNGVFTSALLDALRVPNLSIESVFKRVRTEVIRKTASQQTPWDLSSLAGEDFYFLKQ</sequence>
<reference evidence="4" key="1">
    <citation type="journal article" date="2019" name="Int. J. Syst. Evol. Microbiol.">
        <title>The Global Catalogue of Microorganisms (GCM) 10K type strain sequencing project: providing services to taxonomists for standard genome sequencing and annotation.</title>
        <authorList>
            <consortium name="The Broad Institute Genomics Platform"/>
            <consortium name="The Broad Institute Genome Sequencing Center for Infectious Disease"/>
            <person name="Wu L."/>
            <person name="Ma J."/>
        </authorList>
    </citation>
    <scope>NUCLEOTIDE SEQUENCE [LARGE SCALE GENOMIC DNA]</scope>
    <source>
        <strain evidence="4">JCM 17927</strain>
    </source>
</reference>
<feature type="domain" description="Caspase family p20" evidence="2">
    <location>
        <begin position="185"/>
        <end position="317"/>
    </location>
</feature>
<dbReference type="Proteomes" id="UP001501175">
    <property type="component" value="Unassembled WGS sequence"/>
</dbReference>
<feature type="signal peptide" evidence="1">
    <location>
        <begin position="1"/>
        <end position="23"/>
    </location>
</feature>
<dbReference type="RefSeq" id="WP_345241278.1">
    <property type="nucleotide sequence ID" value="NZ_BAABHD010000010.1"/>
</dbReference>
<feature type="chain" id="PRO_5046024913" description="Caspase family p20 domain-containing protein" evidence="1">
    <location>
        <begin position="24"/>
        <end position="414"/>
    </location>
</feature>
<proteinExistence type="predicted"/>
<keyword evidence="1" id="KW-0732">Signal</keyword>
<keyword evidence="4" id="KW-1185">Reference proteome</keyword>
<gene>
    <name evidence="3" type="ORF">GCM10023189_10380</name>
</gene>
<dbReference type="PANTHER" id="PTHR22576">
    <property type="entry name" value="MUCOSA ASSOCIATED LYMPHOID TISSUE LYMPHOMA TRANSLOCATION PROTEIN 1/PARACASPASE"/>
    <property type="match status" value="1"/>
</dbReference>
<dbReference type="InterPro" id="IPR001309">
    <property type="entry name" value="Pept_C14_p20"/>
</dbReference>
<evidence type="ECO:0000313" key="3">
    <source>
        <dbReference type="EMBL" id="GAA4450150.1"/>
    </source>
</evidence>
<evidence type="ECO:0000259" key="2">
    <source>
        <dbReference type="PROSITE" id="PS50208"/>
    </source>
</evidence>
<dbReference type="InterPro" id="IPR052039">
    <property type="entry name" value="Caspase-related_regulators"/>
</dbReference>
<dbReference type="InterPro" id="IPR011600">
    <property type="entry name" value="Pept_C14_caspase"/>
</dbReference>
<evidence type="ECO:0000313" key="4">
    <source>
        <dbReference type="Proteomes" id="UP001501175"/>
    </source>
</evidence>
<dbReference type="PROSITE" id="PS50208">
    <property type="entry name" value="CASPASE_P20"/>
    <property type="match status" value="1"/>
</dbReference>
<dbReference type="Pfam" id="PF00656">
    <property type="entry name" value="Peptidase_C14"/>
    <property type="match status" value="1"/>
</dbReference>
<dbReference type="Gene3D" id="3.40.50.1460">
    <property type="match status" value="1"/>
</dbReference>
<organism evidence="3 4">
    <name type="scientific">Nibrella saemangeumensis</name>
    <dbReference type="NCBI Taxonomy" id="1084526"/>
    <lineage>
        <taxon>Bacteria</taxon>
        <taxon>Pseudomonadati</taxon>
        <taxon>Bacteroidota</taxon>
        <taxon>Cytophagia</taxon>
        <taxon>Cytophagales</taxon>
        <taxon>Spirosomataceae</taxon>
        <taxon>Nibrella</taxon>
    </lineage>
</organism>
<name>A0ABP8MG62_9BACT</name>
<dbReference type="SUPFAM" id="SSF52129">
    <property type="entry name" value="Caspase-like"/>
    <property type="match status" value="1"/>
</dbReference>